<dbReference type="Proteomes" id="UP000245820">
    <property type="component" value="Chromosome"/>
</dbReference>
<accession>A0A2S2DMA5</accession>
<proteinExistence type="predicted"/>
<name>A0A2S2DMA5_9BURK</name>
<reference evidence="4 5" key="1">
    <citation type="submission" date="2018-05" db="EMBL/GenBank/DDBJ databases">
        <title>Complete genome sequence of Massilia oculi sp. nov. CCUG 43427T (=DSM 26321T), the type strain of M. oculi, and comparison with genome sequences of other Massilia strains.</title>
        <authorList>
            <person name="Zhu B."/>
        </authorList>
    </citation>
    <scope>NUCLEOTIDE SEQUENCE [LARGE SCALE GENOMIC DNA]</scope>
    <source>
        <strain evidence="4 5">CCUG 43427</strain>
    </source>
</reference>
<dbReference type="OrthoDB" id="9800897at2"/>
<gene>
    <name evidence="4" type="ORF">DIR46_19645</name>
</gene>
<dbReference type="InterPro" id="IPR050595">
    <property type="entry name" value="Bact_response_regulator"/>
</dbReference>
<evidence type="ECO:0000313" key="5">
    <source>
        <dbReference type="Proteomes" id="UP000245820"/>
    </source>
</evidence>
<evidence type="ECO:0000313" key="4">
    <source>
        <dbReference type="EMBL" id="AWL06431.1"/>
    </source>
</evidence>
<dbReference type="SMART" id="SM00448">
    <property type="entry name" value="REC"/>
    <property type="match status" value="1"/>
</dbReference>
<dbReference type="RefSeq" id="WP_109346748.1">
    <property type="nucleotide sequence ID" value="NZ_CP029343.1"/>
</dbReference>
<dbReference type="AlphaFoldDB" id="A0A2S2DMA5"/>
<dbReference type="GO" id="GO:0000160">
    <property type="term" value="P:phosphorelay signal transduction system"/>
    <property type="evidence" value="ECO:0007669"/>
    <property type="project" value="InterPro"/>
</dbReference>
<dbReference type="InterPro" id="IPR001789">
    <property type="entry name" value="Sig_transdc_resp-reg_receiver"/>
</dbReference>
<protein>
    <submittedName>
        <fullName evidence="4">Response regulator</fullName>
    </submittedName>
</protein>
<feature type="domain" description="Response regulatory" evidence="3">
    <location>
        <begin position="15"/>
        <end position="126"/>
    </location>
</feature>
<dbReference type="PANTHER" id="PTHR44591">
    <property type="entry name" value="STRESS RESPONSE REGULATOR PROTEIN 1"/>
    <property type="match status" value="1"/>
</dbReference>
<feature type="modified residue" description="4-aspartylphosphate" evidence="2">
    <location>
        <position position="65"/>
    </location>
</feature>
<organism evidence="4 5">
    <name type="scientific">Massilia oculi</name>
    <dbReference type="NCBI Taxonomy" id="945844"/>
    <lineage>
        <taxon>Bacteria</taxon>
        <taxon>Pseudomonadati</taxon>
        <taxon>Pseudomonadota</taxon>
        <taxon>Betaproteobacteria</taxon>
        <taxon>Burkholderiales</taxon>
        <taxon>Oxalobacteraceae</taxon>
        <taxon>Telluria group</taxon>
        <taxon>Massilia</taxon>
    </lineage>
</organism>
<dbReference type="InterPro" id="IPR011006">
    <property type="entry name" value="CheY-like_superfamily"/>
</dbReference>
<dbReference type="KEGG" id="mtim:DIR46_19645"/>
<dbReference type="EMBL" id="CP029343">
    <property type="protein sequence ID" value="AWL06431.1"/>
    <property type="molecule type" value="Genomic_DNA"/>
</dbReference>
<evidence type="ECO:0000256" key="1">
    <source>
        <dbReference type="ARBA" id="ARBA00022553"/>
    </source>
</evidence>
<dbReference type="Gene3D" id="3.40.50.2300">
    <property type="match status" value="1"/>
</dbReference>
<dbReference type="Pfam" id="PF00072">
    <property type="entry name" value="Response_reg"/>
    <property type="match status" value="1"/>
</dbReference>
<sequence>MVRAAADPGNGLPRKVLVVDDEPDLVELARVLLGYYGMDVCVAHGGVEALEMLAGDPDIDALFSDVMMPGMNGLELADATYLRYPHIHILLTSGYTAPELAGPYRRRYAYIPKPYRIEDVIARLRR</sequence>
<evidence type="ECO:0000259" key="3">
    <source>
        <dbReference type="PROSITE" id="PS50110"/>
    </source>
</evidence>
<dbReference type="SUPFAM" id="SSF52172">
    <property type="entry name" value="CheY-like"/>
    <property type="match status" value="1"/>
</dbReference>
<dbReference type="PROSITE" id="PS50110">
    <property type="entry name" value="RESPONSE_REGULATORY"/>
    <property type="match status" value="1"/>
</dbReference>
<keyword evidence="5" id="KW-1185">Reference proteome</keyword>
<dbReference type="PANTHER" id="PTHR44591:SF3">
    <property type="entry name" value="RESPONSE REGULATORY DOMAIN-CONTAINING PROTEIN"/>
    <property type="match status" value="1"/>
</dbReference>
<keyword evidence="1 2" id="KW-0597">Phosphoprotein</keyword>
<evidence type="ECO:0000256" key="2">
    <source>
        <dbReference type="PROSITE-ProRule" id="PRU00169"/>
    </source>
</evidence>